<accession>A0A6J5NKL5</accession>
<evidence type="ECO:0000313" key="1">
    <source>
        <dbReference type="EMBL" id="CAB4159413.1"/>
    </source>
</evidence>
<sequence>MEIKFTTHNQILKTMKIETNITVHGNPKAKKLWLMFPIEGAAEPFCWNAPFFFRADDEKGAIREAHKTLNDGAFGKITKSQIEENNEFSPIGNIVEGE</sequence>
<dbReference type="EMBL" id="LR796670">
    <property type="protein sequence ID" value="CAB4159413.1"/>
    <property type="molecule type" value="Genomic_DNA"/>
</dbReference>
<proteinExistence type="predicted"/>
<gene>
    <name evidence="1" type="ORF">UFOVP699_149</name>
</gene>
<name>A0A6J5NKL5_9CAUD</name>
<protein>
    <submittedName>
        <fullName evidence="1">Uncharacterized protein</fullName>
    </submittedName>
</protein>
<organism evidence="1">
    <name type="scientific">uncultured Caudovirales phage</name>
    <dbReference type="NCBI Taxonomy" id="2100421"/>
    <lineage>
        <taxon>Viruses</taxon>
        <taxon>Duplodnaviria</taxon>
        <taxon>Heunggongvirae</taxon>
        <taxon>Uroviricota</taxon>
        <taxon>Caudoviricetes</taxon>
        <taxon>Peduoviridae</taxon>
        <taxon>Maltschvirus</taxon>
        <taxon>Maltschvirus maltsch</taxon>
    </lineage>
</organism>
<reference evidence="1" key="1">
    <citation type="submission" date="2020-04" db="EMBL/GenBank/DDBJ databases">
        <authorList>
            <person name="Chiriac C."/>
            <person name="Salcher M."/>
            <person name="Ghai R."/>
            <person name="Kavagutti S V."/>
        </authorList>
    </citation>
    <scope>NUCLEOTIDE SEQUENCE</scope>
</reference>